<organism evidence="12 13">
    <name type="scientific">Halanaerobium salsuginis</name>
    <dbReference type="NCBI Taxonomy" id="29563"/>
    <lineage>
        <taxon>Bacteria</taxon>
        <taxon>Bacillati</taxon>
        <taxon>Bacillota</taxon>
        <taxon>Clostridia</taxon>
        <taxon>Halanaerobiales</taxon>
        <taxon>Halanaerobiaceae</taxon>
        <taxon>Halanaerobium</taxon>
    </lineage>
</organism>
<dbReference type="PANTHER" id="PTHR30033:SF1">
    <property type="entry name" value="FLAGELLAR HOOK-ASSOCIATED PROTEIN 1"/>
    <property type="match status" value="1"/>
</dbReference>
<proteinExistence type="inferred from homology"/>
<dbReference type="EMBL" id="FOTI01000004">
    <property type="protein sequence ID" value="SFL22174.1"/>
    <property type="molecule type" value="Genomic_DNA"/>
</dbReference>
<keyword evidence="12" id="KW-0969">Cilium</keyword>
<evidence type="ECO:0000259" key="9">
    <source>
        <dbReference type="Pfam" id="PF00460"/>
    </source>
</evidence>
<dbReference type="Proteomes" id="UP000199006">
    <property type="component" value="Unassembled WGS sequence"/>
</dbReference>
<dbReference type="Pfam" id="PF00460">
    <property type="entry name" value="Flg_bb_rod"/>
    <property type="match status" value="1"/>
</dbReference>
<dbReference type="Pfam" id="PF22638">
    <property type="entry name" value="FlgK_D1"/>
    <property type="match status" value="1"/>
</dbReference>
<keyword evidence="5 7" id="KW-0964">Secreted</keyword>
<evidence type="ECO:0000256" key="3">
    <source>
        <dbReference type="ARBA" id="ARBA00009677"/>
    </source>
</evidence>
<keyword evidence="6 7" id="KW-0975">Bacterial flagellum</keyword>
<dbReference type="InterPro" id="IPR001444">
    <property type="entry name" value="Flag_bb_rod_N"/>
</dbReference>
<dbReference type="RefSeq" id="WP_089859232.1">
    <property type="nucleotide sequence ID" value="NZ_FOTI01000004.1"/>
</dbReference>
<keyword evidence="12" id="KW-0282">Flagellum</keyword>
<name>A0A1I4FWG6_9FIRM</name>
<comment type="subcellular location">
    <subcellularLocation>
        <location evidence="1 7">Bacterial flagellum</location>
    </subcellularLocation>
    <subcellularLocation>
        <location evidence="2 7">Secreted</location>
    </subcellularLocation>
</comment>
<accession>A0A1I4FWG6</accession>
<evidence type="ECO:0000259" key="11">
    <source>
        <dbReference type="Pfam" id="PF22638"/>
    </source>
</evidence>
<evidence type="ECO:0000256" key="2">
    <source>
        <dbReference type="ARBA" id="ARBA00004613"/>
    </source>
</evidence>
<feature type="domain" description="Flagellar basal body rod protein N-terminal" evidence="9">
    <location>
        <begin position="8"/>
        <end position="35"/>
    </location>
</feature>
<dbReference type="GO" id="GO:0005198">
    <property type="term" value="F:structural molecule activity"/>
    <property type="evidence" value="ECO:0007669"/>
    <property type="project" value="UniProtKB-UniRule"/>
</dbReference>
<feature type="coiled-coil region" evidence="8">
    <location>
        <begin position="173"/>
        <end position="200"/>
    </location>
</feature>
<dbReference type="InterPro" id="IPR053927">
    <property type="entry name" value="FlgK_helical"/>
</dbReference>
<dbReference type="AlphaFoldDB" id="A0A1I4FWG6"/>
<dbReference type="GO" id="GO:0044780">
    <property type="term" value="P:bacterial-type flagellum assembly"/>
    <property type="evidence" value="ECO:0007669"/>
    <property type="project" value="InterPro"/>
</dbReference>
<evidence type="ECO:0000256" key="6">
    <source>
        <dbReference type="ARBA" id="ARBA00023143"/>
    </source>
</evidence>
<dbReference type="PRINTS" id="PR01005">
    <property type="entry name" value="FLGHOOKAP1"/>
</dbReference>
<protein>
    <recommendedName>
        <fullName evidence="4 7">Flagellar hook-associated protein 1</fullName>
        <shortName evidence="7">HAP1</shortName>
    </recommendedName>
</protein>
<dbReference type="SUPFAM" id="SSF64518">
    <property type="entry name" value="Phase 1 flagellin"/>
    <property type="match status" value="1"/>
</dbReference>
<dbReference type="OrthoDB" id="9802553at2"/>
<feature type="domain" description="Flagellar hook-associated protein FlgK helical" evidence="11">
    <location>
        <begin position="102"/>
        <end position="330"/>
    </location>
</feature>
<keyword evidence="12" id="KW-0966">Cell projection</keyword>
<comment type="similarity">
    <text evidence="3 7">Belongs to the flagella basal body rod proteins family.</text>
</comment>
<evidence type="ECO:0000313" key="12">
    <source>
        <dbReference type="EMBL" id="SFL22174.1"/>
    </source>
</evidence>
<dbReference type="GO" id="GO:0005576">
    <property type="term" value="C:extracellular region"/>
    <property type="evidence" value="ECO:0007669"/>
    <property type="project" value="UniProtKB-SubCell"/>
</dbReference>
<dbReference type="Pfam" id="PF06429">
    <property type="entry name" value="Flg_bbr_C"/>
    <property type="match status" value="1"/>
</dbReference>
<sequence>MSNIFSGLNIGLRALETQRKSLDVTGHNIANANNTSYNKQRAIHKASTPYTSPALTNSNSAGQMGTGVEISQIERVKDQFINAQIFKENQGAGYWEELQRGLEKVEYIFNEPSESGVDTAINEFWNSLQDLSNNPSDSAARNMVRENAYNLIDSMQSVENQLLDYKESINDNLTNAVTDVNELSAKIANLNKQIVSVKGSGQNPNDLMDERDALYKEMNQLINVQGREDAQGNLIVSTNGLQLVNGSDAYDLEVVPGEPGKFNASIIHSRTKTEIEPTNGKMAAWLEMRDEKLDFYKGRLNKMAATMVEEFNQQHQAGYDLNGDQGAKFFKDINPNSTKSAVAQLALTDEIADVATGLDKIAAGNGSESDSVVKVNTLGNSLNGNYEVDVVPNGSQYDLIVTNPETGNTTTATVALGDKVGFTIGANGDLTVNNSSPEFELTAQGEGDSEVSLEYNNGSGANANQLANLFDKGEIIEGTSIESYFRTIVTSVGAESSRAQKMQDNQDVVLKQLETLDRSVSGVSLDEEMANLIKYQQSYAAAAKYITKTDQLLETLMTIV</sequence>
<evidence type="ECO:0000256" key="8">
    <source>
        <dbReference type="SAM" id="Coils"/>
    </source>
</evidence>
<dbReference type="InterPro" id="IPR002371">
    <property type="entry name" value="FlgK"/>
</dbReference>
<evidence type="ECO:0000256" key="1">
    <source>
        <dbReference type="ARBA" id="ARBA00004365"/>
    </source>
</evidence>
<evidence type="ECO:0000256" key="5">
    <source>
        <dbReference type="ARBA" id="ARBA00022525"/>
    </source>
</evidence>
<keyword evidence="8" id="KW-0175">Coiled coil</keyword>
<dbReference type="NCBIfam" id="TIGR02492">
    <property type="entry name" value="flgK_ends"/>
    <property type="match status" value="1"/>
</dbReference>
<dbReference type="STRING" id="29563.SAMN02983006_00526"/>
<gene>
    <name evidence="7" type="primary">flgK</name>
    <name evidence="12" type="ORF">SAMN02983006_00526</name>
</gene>
<dbReference type="PANTHER" id="PTHR30033">
    <property type="entry name" value="FLAGELLAR HOOK-ASSOCIATED PROTEIN 1"/>
    <property type="match status" value="1"/>
</dbReference>
<evidence type="ECO:0000256" key="7">
    <source>
        <dbReference type="RuleBase" id="RU362065"/>
    </source>
</evidence>
<reference evidence="12 13" key="1">
    <citation type="submission" date="2016-10" db="EMBL/GenBank/DDBJ databases">
        <authorList>
            <person name="de Groot N.N."/>
        </authorList>
    </citation>
    <scope>NUCLEOTIDE SEQUENCE [LARGE SCALE GENOMIC DNA]</scope>
    <source>
        <strain evidence="12 13">ATCC 51327</strain>
    </source>
</reference>
<evidence type="ECO:0000256" key="4">
    <source>
        <dbReference type="ARBA" id="ARBA00016244"/>
    </source>
</evidence>
<dbReference type="InterPro" id="IPR010930">
    <property type="entry name" value="Flg_bb/hook_C_dom"/>
</dbReference>
<keyword evidence="13" id="KW-1185">Reference proteome</keyword>
<evidence type="ECO:0000313" key="13">
    <source>
        <dbReference type="Proteomes" id="UP000199006"/>
    </source>
</evidence>
<evidence type="ECO:0000259" key="10">
    <source>
        <dbReference type="Pfam" id="PF06429"/>
    </source>
</evidence>
<feature type="domain" description="Flagellar basal-body/hook protein C-terminal" evidence="10">
    <location>
        <begin position="520"/>
        <end position="558"/>
    </location>
</feature>
<dbReference type="GO" id="GO:0009424">
    <property type="term" value="C:bacterial-type flagellum hook"/>
    <property type="evidence" value="ECO:0007669"/>
    <property type="project" value="UniProtKB-UniRule"/>
</dbReference>